<comment type="caution">
    <text evidence="2">The sequence shown here is derived from an EMBL/GenBank/DDBJ whole genome shotgun (WGS) entry which is preliminary data.</text>
</comment>
<reference evidence="2 3" key="1">
    <citation type="journal article" date="2012" name="Genome Biol.">
        <title>Sequencing three crocodilian genomes to illuminate the evolution of archosaurs and amniotes.</title>
        <authorList>
            <person name="St John J.A."/>
            <person name="Braun E.L."/>
            <person name="Isberg S.R."/>
            <person name="Miles L.G."/>
            <person name="Chong A.Y."/>
            <person name="Gongora J."/>
            <person name="Dalzell P."/>
            <person name="Moran C."/>
            <person name="Bed'hom B."/>
            <person name="Abzhanov A."/>
            <person name="Burgess S.C."/>
            <person name="Cooksey A.M."/>
            <person name="Castoe T.A."/>
            <person name="Crawford N.G."/>
            <person name="Densmore L.D."/>
            <person name="Drew J.C."/>
            <person name="Edwards S.V."/>
            <person name="Faircloth B.C."/>
            <person name="Fujita M.K."/>
            <person name="Greenwold M.J."/>
            <person name="Hoffmann F.G."/>
            <person name="Howard J.M."/>
            <person name="Iguchi T."/>
            <person name="Janes D.E."/>
            <person name="Khan S.Y."/>
            <person name="Kohno S."/>
            <person name="de Koning A.J."/>
            <person name="Lance S.L."/>
            <person name="McCarthy F.M."/>
            <person name="McCormack J.E."/>
            <person name="Merchant M.E."/>
            <person name="Peterson D.G."/>
            <person name="Pollock D.D."/>
            <person name="Pourmand N."/>
            <person name="Raney B.J."/>
            <person name="Roessler K.A."/>
            <person name="Sanford J.R."/>
            <person name="Sawyer R.H."/>
            <person name="Schmidt C.J."/>
            <person name="Triplett E.W."/>
            <person name="Tuberville T.D."/>
            <person name="Venegas-Anaya M."/>
            <person name="Howard J.T."/>
            <person name="Jarvis E.D."/>
            <person name="Guillette L.J.Jr."/>
            <person name="Glenn T.C."/>
            <person name="Green R.E."/>
            <person name="Ray D.A."/>
        </authorList>
    </citation>
    <scope>NUCLEOTIDE SEQUENCE [LARGE SCALE GENOMIC DNA]</scope>
    <source>
        <strain evidence="2">KSC_2009_1</strain>
    </source>
</reference>
<keyword evidence="3" id="KW-1185">Reference proteome</keyword>
<evidence type="ECO:0000256" key="1">
    <source>
        <dbReference type="SAM" id="MobiDB-lite"/>
    </source>
</evidence>
<feature type="compositionally biased region" description="Basic and acidic residues" evidence="1">
    <location>
        <begin position="23"/>
        <end position="41"/>
    </location>
</feature>
<name>A0A151P9B1_ALLMI</name>
<sequence length="73" mass="8037">MGLGTRGYEEEEVGGRVPSGITSERDATKDSPLRRIRRTDPWNKGQHGSSNGRTRDQQLIPATYLESTAAALH</sequence>
<dbReference type="EMBL" id="AKHW03000563">
    <property type="protein sequence ID" value="KYO45560.1"/>
    <property type="molecule type" value="Genomic_DNA"/>
</dbReference>
<accession>A0A151P9B1</accession>
<dbReference type="AlphaFoldDB" id="A0A151P9B1"/>
<proteinExistence type="predicted"/>
<feature type="region of interest" description="Disordered" evidence="1">
    <location>
        <begin position="1"/>
        <end position="60"/>
    </location>
</feature>
<evidence type="ECO:0000313" key="2">
    <source>
        <dbReference type="EMBL" id="KYO45560.1"/>
    </source>
</evidence>
<gene>
    <name evidence="2" type="ORF">Y1Q_0015199</name>
</gene>
<protein>
    <submittedName>
        <fullName evidence="2">Uncharacterized protein</fullName>
    </submittedName>
</protein>
<organism evidence="2 3">
    <name type="scientific">Alligator mississippiensis</name>
    <name type="common">American alligator</name>
    <dbReference type="NCBI Taxonomy" id="8496"/>
    <lineage>
        <taxon>Eukaryota</taxon>
        <taxon>Metazoa</taxon>
        <taxon>Chordata</taxon>
        <taxon>Craniata</taxon>
        <taxon>Vertebrata</taxon>
        <taxon>Euteleostomi</taxon>
        <taxon>Archelosauria</taxon>
        <taxon>Archosauria</taxon>
        <taxon>Crocodylia</taxon>
        <taxon>Alligatoridae</taxon>
        <taxon>Alligatorinae</taxon>
        <taxon>Alligator</taxon>
    </lineage>
</organism>
<evidence type="ECO:0000313" key="3">
    <source>
        <dbReference type="Proteomes" id="UP000050525"/>
    </source>
</evidence>
<dbReference type="Proteomes" id="UP000050525">
    <property type="component" value="Unassembled WGS sequence"/>
</dbReference>